<evidence type="ECO:0008006" key="4">
    <source>
        <dbReference type="Google" id="ProtNLM"/>
    </source>
</evidence>
<dbReference type="PROSITE" id="PS51257">
    <property type="entry name" value="PROKAR_LIPOPROTEIN"/>
    <property type="match status" value="1"/>
</dbReference>
<evidence type="ECO:0000256" key="1">
    <source>
        <dbReference type="SAM" id="SignalP"/>
    </source>
</evidence>
<dbReference type="AlphaFoldDB" id="A0A2U2APD8"/>
<feature type="signal peptide" evidence="1">
    <location>
        <begin position="1"/>
        <end position="19"/>
    </location>
</feature>
<keyword evidence="1" id="KW-0732">Signal</keyword>
<accession>A0A2U2APD8</accession>
<feature type="chain" id="PRO_5015402244" description="Lipoprotein" evidence="1">
    <location>
        <begin position="20"/>
        <end position="311"/>
    </location>
</feature>
<gene>
    <name evidence="2" type="ORF">DC082_05605</name>
</gene>
<dbReference type="RefSeq" id="WP_109236079.1">
    <property type="nucleotide sequence ID" value="NZ_BMXZ01000001.1"/>
</dbReference>
<organism evidence="2 3">
    <name type="scientific">Ignatzschineria indica</name>
    <dbReference type="NCBI Taxonomy" id="472583"/>
    <lineage>
        <taxon>Bacteria</taxon>
        <taxon>Pseudomonadati</taxon>
        <taxon>Pseudomonadota</taxon>
        <taxon>Gammaproteobacteria</taxon>
        <taxon>Cardiobacteriales</taxon>
        <taxon>Ignatzschineriaceae</taxon>
        <taxon>Ignatzschineria</taxon>
    </lineage>
</organism>
<evidence type="ECO:0000313" key="3">
    <source>
        <dbReference type="Proteomes" id="UP000244948"/>
    </source>
</evidence>
<keyword evidence="3" id="KW-1185">Reference proteome</keyword>
<dbReference type="Proteomes" id="UP000244948">
    <property type="component" value="Unassembled WGS sequence"/>
</dbReference>
<comment type="caution">
    <text evidence="2">The sequence shown here is derived from an EMBL/GenBank/DDBJ whole genome shotgun (WGS) entry which is preliminary data.</text>
</comment>
<protein>
    <recommendedName>
        <fullName evidence="4">Lipoprotein</fullName>
    </recommendedName>
</protein>
<reference evidence="2 3" key="1">
    <citation type="journal article" date="2018" name="Genome Announc.">
        <title>Ignatzschineria cameli sp. nov., isolated from necrotic foot tissue of dromedaries (Camelus dromedarius) and associated maggots (Wohlfahrtia species) in Dubai.</title>
        <authorList>
            <person name="Tsang C.C."/>
            <person name="Tang J.Y."/>
            <person name="Fong J.Y."/>
            <person name="Kinne J."/>
            <person name="Lee H.H."/>
            <person name="Joseph M."/>
            <person name="Jose S."/>
            <person name="Schuster R.K."/>
            <person name="Tang Y."/>
            <person name="Sivakumar S."/>
            <person name="Chen J.H."/>
            <person name="Teng J.L."/>
            <person name="Lau S.K."/>
            <person name="Wernery U."/>
            <person name="Woo P.C."/>
        </authorList>
    </citation>
    <scope>NUCLEOTIDE SEQUENCE [LARGE SCALE GENOMIC DNA]</scope>
    <source>
        <strain evidence="2 3">KCTC 22643</strain>
    </source>
</reference>
<proteinExistence type="predicted"/>
<sequence>MNRHWNKIALLVGSSLLLAACQPAGPDLADLQALRDPSSEIEITSSHIKTVSPIDEHRALYDINGTFKYRDGRYQFLTTFGNIKIYTPLNGEENNQFDAVVVAQEGDDQTWLIEMETLPRFTGEETAQTLSHRALFANSVEHLPGIYTHQDGTLFALNDKTLDKRIKNLMNEYEAQLQKNLELDKDLKAVDEALALHYRKQEEESRKYLKEQLKESSKAVDNGEALLQNHIETALAADEKYQHLLQEREGYRLELQALQQSMPALWRVDQCYESDYRFHGRMCHQLMSINRDYLPKIRFQYRPDASLYTAQ</sequence>
<evidence type="ECO:0000313" key="2">
    <source>
        <dbReference type="EMBL" id="PWD84996.1"/>
    </source>
</evidence>
<name>A0A2U2APD8_9GAMM</name>
<dbReference type="EMBL" id="QEWR01000002">
    <property type="protein sequence ID" value="PWD84996.1"/>
    <property type="molecule type" value="Genomic_DNA"/>
</dbReference>